<accession>A0A1N6NLJ5</accession>
<evidence type="ECO:0000256" key="1">
    <source>
        <dbReference type="ARBA" id="ARBA00004377"/>
    </source>
</evidence>
<organism evidence="10 11">
    <name type="scientific">Marinobacterium stanieri</name>
    <dbReference type="NCBI Taxonomy" id="49186"/>
    <lineage>
        <taxon>Bacteria</taxon>
        <taxon>Pseudomonadati</taxon>
        <taxon>Pseudomonadota</taxon>
        <taxon>Gammaproteobacteria</taxon>
        <taxon>Oceanospirillales</taxon>
        <taxon>Oceanospirillaceae</taxon>
        <taxon>Marinobacterium</taxon>
    </lineage>
</organism>
<keyword evidence="8 9" id="KW-0472">Membrane</keyword>
<dbReference type="GO" id="GO:0005886">
    <property type="term" value="C:plasma membrane"/>
    <property type="evidence" value="ECO:0007669"/>
    <property type="project" value="UniProtKB-SubCell"/>
</dbReference>
<keyword evidence="3" id="KW-1003">Cell membrane</keyword>
<dbReference type="Pfam" id="PF07963">
    <property type="entry name" value="N_methyl"/>
    <property type="match status" value="1"/>
</dbReference>
<name>A0A1N6NLJ5_9GAMM</name>
<evidence type="ECO:0000313" key="10">
    <source>
        <dbReference type="EMBL" id="SIP92999.1"/>
    </source>
</evidence>
<dbReference type="AlphaFoldDB" id="A0A1N6NLJ5"/>
<dbReference type="STRING" id="49186.SAMN05421647_101413"/>
<evidence type="ECO:0000256" key="2">
    <source>
        <dbReference type="ARBA" id="ARBA00008358"/>
    </source>
</evidence>
<keyword evidence="11" id="KW-1185">Reference proteome</keyword>
<keyword evidence="5" id="KW-0997">Cell inner membrane</keyword>
<dbReference type="PROSITE" id="PS00409">
    <property type="entry name" value="PROKAR_NTER_METHYL"/>
    <property type="match status" value="1"/>
</dbReference>
<protein>
    <submittedName>
        <fullName evidence="10">General secretion pathway protein I</fullName>
    </submittedName>
</protein>
<evidence type="ECO:0000313" key="11">
    <source>
        <dbReference type="Proteomes" id="UP000186895"/>
    </source>
</evidence>
<dbReference type="RefSeq" id="WP_076460400.1">
    <property type="nucleotide sequence ID" value="NZ_FTMN01000001.1"/>
</dbReference>
<reference evidence="10 11" key="1">
    <citation type="submission" date="2017-01" db="EMBL/GenBank/DDBJ databases">
        <authorList>
            <person name="Mah S.A."/>
            <person name="Swanson W.J."/>
            <person name="Moy G.W."/>
            <person name="Vacquier V.D."/>
        </authorList>
    </citation>
    <scope>NUCLEOTIDE SEQUENCE [LARGE SCALE GENOMIC DNA]</scope>
    <source>
        <strain evidence="10 11">DSM 7027</strain>
    </source>
</reference>
<keyword evidence="6 9" id="KW-0812">Transmembrane</keyword>
<comment type="subcellular location">
    <subcellularLocation>
        <location evidence="1">Cell inner membrane</location>
        <topology evidence="1">Single-pass membrane protein</topology>
    </subcellularLocation>
</comment>
<dbReference type="Proteomes" id="UP000186895">
    <property type="component" value="Unassembled WGS sequence"/>
</dbReference>
<comment type="similarity">
    <text evidence="2">Belongs to the GSP I family.</text>
</comment>
<dbReference type="eggNOG" id="COG4967">
    <property type="taxonomic scope" value="Bacteria"/>
</dbReference>
<dbReference type="PANTHER" id="PTHR38779:SF2">
    <property type="entry name" value="TYPE II SECRETION SYSTEM PROTEIN I-RELATED"/>
    <property type="match status" value="1"/>
</dbReference>
<evidence type="ECO:0000256" key="7">
    <source>
        <dbReference type="ARBA" id="ARBA00022989"/>
    </source>
</evidence>
<evidence type="ECO:0000256" key="8">
    <source>
        <dbReference type="ARBA" id="ARBA00023136"/>
    </source>
</evidence>
<gene>
    <name evidence="10" type="ORF">SAMN05421647_101413</name>
</gene>
<evidence type="ECO:0000256" key="9">
    <source>
        <dbReference type="SAM" id="Phobius"/>
    </source>
</evidence>
<dbReference type="InterPro" id="IPR012902">
    <property type="entry name" value="N_methyl_site"/>
</dbReference>
<evidence type="ECO:0000256" key="4">
    <source>
        <dbReference type="ARBA" id="ARBA00022481"/>
    </source>
</evidence>
<evidence type="ECO:0000256" key="3">
    <source>
        <dbReference type="ARBA" id="ARBA00022475"/>
    </source>
</evidence>
<dbReference type="EMBL" id="FTMN01000001">
    <property type="protein sequence ID" value="SIP92999.1"/>
    <property type="molecule type" value="Genomic_DNA"/>
</dbReference>
<dbReference type="GO" id="GO:0015628">
    <property type="term" value="P:protein secretion by the type II secretion system"/>
    <property type="evidence" value="ECO:0007669"/>
    <property type="project" value="InterPro"/>
</dbReference>
<evidence type="ECO:0000256" key="6">
    <source>
        <dbReference type="ARBA" id="ARBA00022692"/>
    </source>
</evidence>
<dbReference type="InterPro" id="IPR010052">
    <property type="entry name" value="T2SS_protein-GspI"/>
</dbReference>
<keyword evidence="7 9" id="KW-1133">Transmembrane helix</keyword>
<evidence type="ECO:0000256" key="5">
    <source>
        <dbReference type="ARBA" id="ARBA00022519"/>
    </source>
</evidence>
<dbReference type="GO" id="GO:0015627">
    <property type="term" value="C:type II protein secretion system complex"/>
    <property type="evidence" value="ECO:0007669"/>
    <property type="project" value="InterPro"/>
</dbReference>
<proteinExistence type="inferred from homology"/>
<feature type="transmembrane region" description="Helical" evidence="9">
    <location>
        <begin position="12"/>
        <end position="33"/>
    </location>
</feature>
<dbReference type="PANTHER" id="PTHR38779">
    <property type="entry name" value="TYPE II SECRETION SYSTEM PROTEIN I-RELATED"/>
    <property type="match status" value="1"/>
</dbReference>
<keyword evidence="4" id="KW-0488">Methylation</keyword>
<sequence length="132" mass="14856">MTRFRQLSAGFTLLEVLVAFVMLAAVLGVILRINAQVLEGTHRASERQLALMLAQSQLDRVLANAELEPGQLRGDLTIPGYRWELDVSPLQAAEQVPDAERLRVTPYQIDLHVYWAEQQHLVLSTLRLGRSL</sequence>